<feature type="domain" description="RRM" evidence="4">
    <location>
        <begin position="63"/>
        <end position="145"/>
    </location>
</feature>
<evidence type="ECO:0000313" key="5">
    <source>
        <dbReference type="EMBL" id="RXN07545.1"/>
    </source>
</evidence>
<organism evidence="5 6">
    <name type="scientific">Labeo rohita</name>
    <name type="common">Indian major carp</name>
    <name type="synonym">Cyprinus rohita</name>
    <dbReference type="NCBI Taxonomy" id="84645"/>
    <lineage>
        <taxon>Eukaryota</taxon>
        <taxon>Metazoa</taxon>
        <taxon>Chordata</taxon>
        <taxon>Craniata</taxon>
        <taxon>Vertebrata</taxon>
        <taxon>Euteleostomi</taxon>
        <taxon>Actinopterygii</taxon>
        <taxon>Neopterygii</taxon>
        <taxon>Teleostei</taxon>
        <taxon>Ostariophysi</taxon>
        <taxon>Cypriniformes</taxon>
        <taxon>Cyprinidae</taxon>
        <taxon>Labeoninae</taxon>
        <taxon>Labeonini</taxon>
        <taxon>Labeo</taxon>
    </lineage>
</organism>
<dbReference type="STRING" id="84645.A0A498LQ98"/>
<accession>A0A498LQ98</accession>
<dbReference type="SMART" id="SM00360">
    <property type="entry name" value="RRM"/>
    <property type="match status" value="1"/>
</dbReference>
<keyword evidence="2 3" id="KW-0694">RNA-binding</keyword>
<dbReference type="InterPro" id="IPR000504">
    <property type="entry name" value="RRM_dom"/>
</dbReference>
<dbReference type="SUPFAM" id="SSF54928">
    <property type="entry name" value="RNA-binding domain, RBD"/>
    <property type="match status" value="1"/>
</dbReference>
<dbReference type="GO" id="GO:0007417">
    <property type="term" value="P:central nervous system development"/>
    <property type="evidence" value="ECO:0007669"/>
    <property type="project" value="TreeGrafter"/>
</dbReference>
<dbReference type="GO" id="GO:0005737">
    <property type="term" value="C:cytoplasm"/>
    <property type="evidence" value="ECO:0007669"/>
    <property type="project" value="TreeGrafter"/>
</dbReference>
<evidence type="ECO:0000256" key="2">
    <source>
        <dbReference type="ARBA" id="ARBA00022884"/>
    </source>
</evidence>
<dbReference type="PROSITE" id="PS50102">
    <property type="entry name" value="RRM"/>
    <property type="match status" value="1"/>
</dbReference>
<dbReference type="FunFam" id="3.30.70.330:FF:000025">
    <property type="entry name" value="RNA-binding protein Musashi homolog 2 isoform X1"/>
    <property type="match status" value="1"/>
</dbReference>
<comment type="caution">
    <text evidence="5">The sequence shown here is derived from an EMBL/GenBank/DDBJ whole genome shotgun (WGS) entry which is preliminary data.</text>
</comment>
<gene>
    <name evidence="5" type="ORF">ROHU_032237</name>
</gene>
<protein>
    <submittedName>
        <fullName evidence="5">RNA-binding Musashi-like protein</fullName>
    </submittedName>
</protein>
<name>A0A498LQ98_LABRO</name>
<dbReference type="AlphaFoldDB" id="A0A498LQ98"/>
<dbReference type="InterPro" id="IPR012677">
    <property type="entry name" value="Nucleotide-bd_a/b_plait_sf"/>
</dbReference>
<dbReference type="Proteomes" id="UP000290572">
    <property type="component" value="Unassembled WGS sequence"/>
</dbReference>
<dbReference type="PANTHER" id="PTHR48032">
    <property type="entry name" value="RNA-BINDING PROTEIN MUSASHI HOMOLOG RBP6"/>
    <property type="match status" value="1"/>
</dbReference>
<dbReference type="InterPro" id="IPR035979">
    <property type="entry name" value="RBD_domain_sf"/>
</dbReference>
<dbReference type="GO" id="GO:0006417">
    <property type="term" value="P:regulation of translation"/>
    <property type="evidence" value="ECO:0007669"/>
    <property type="project" value="TreeGrafter"/>
</dbReference>
<evidence type="ECO:0000256" key="3">
    <source>
        <dbReference type="PROSITE-ProRule" id="PRU00176"/>
    </source>
</evidence>
<evidence type="ECO:0000256" key="1">
    <source>
        <dbReference type="ARBA" id="ARBA00022737"/>
    </source>
</evidence>
<keyword evidence="1" id="KW-0677">Repeat</keyword>
<evidence type="ECO:0000259" key="4">
    <source>
        <dbReference type="PROSITE" id="PS50102"/>
    </source>
</evidence>
<dbReference type="PANTHER" id="PTHR48032:SF10">
    <property type="entry name" value="RNA-BINDING PROTEIN MUSASHI HOMOLOG 2"/>
    <property type="match status" value="1"/>
</dbReference>
<dbReference type="Gene3D" id="3.30.70.330">
    <property type="match status" value="1"/>
</dbReference>
<keyword evidence="6" id="KW-1185">Reference proteome</keyword>
<proteinExistence type="predicted"/>
<evidence type="ECO:0000313" key="6">
    <source>
        <dbReference type="Proteomes" id="UP000290572"/>
    </source>
</evidence>
<dbReference type="GO" id="GO:0003729">
    <property type="term" value="F:mRNA binding"/>
    <property type="evidence" value="ECO:0007669"/>
    <property type="project" value="TreeGrafter"/>
</dbReference>
<sequence length="228" mass="24967">MCDVTIKVMRFDLILMLRVPGGRGHANDVNGMGELLAIVGLAMEGDGSQATSGSPNDSQHDPGKMFIGGLSWQTSPDSLRDYFSKFGEIRECMVMRDPTTKRSRGFGFVTFADAASVDKVLAQPHHELDSKTIDPKVAFPRRAQPKPNVCVFLWYLMSCFCEPCWQRTSDSLFTSDCTVSQMVCAPDFVSAVQPLLGLSGRAGTAPLAQLRATSTFAREERCTDLRSA</sequence>
<reference evidence="5 6" key="1">
    <citation type="submission" date="2018-03" db="EMBL/GenBank/DDBJ databases">
        <title>Draft genome sequence of Rohu Carp (Labeo rohita).</title>
        <authorList>
            <person name="Das P."/>
            <person name="Kushwaha B."/>
            <person name="Joshi C.G."/>
            <person name="Kumar D."/>
            <person name="Nagpure N.S."/>
            <person name="Sahoo L."/>
            <person name="Das S.P."/>
            <person name="Bit A."/>
            <person name="Patnaik S."/>
            <person name="Meher P.K."/>
            <person name="Jayasankar P."/>
            <person name="Koringa P.G."/>
            <person name="Patel N.V."/>
            <person name="Hinsu A.T."/>
            <person name="Kumar R."/>
            <person name="Pandey M."/>
            <person name="Agarwal S."/>
            <person name="Srivastava S."/>
            <person name="Singh M."/>
            <person name="Iquebal M.A."/>
            <person name="Jaiswal S."/>
            <person name="Angadi U.B."/>
            <person name="Kumar N."/>
            <person name="Raza M."/>
            <person name="Shah T.M."/>
            <person name="Rai A."/>
            <person name="Jena J.K."/>
        </authorList>
    </citation>
    <scope>NUCLEOTIDE SEQUENCE [LARGE SCALE GENOMIC DNA]</scope>
    <source>
        <strain evidence="5">DASCIFA01</strain>
        <tissue evidence="5">Testis</tissue>
    </source>
</reference>
<dbReference type="EMBL" id="QBIY01013345">
    <property type="protein sequence ID" value="RXN07545.1"/>
    <property type="molecule type" value="Genomic_DNA"/>
</dbReference>
<dbReference type="Pfam" id="PF00076">
    <property type="entry name" value="RRM_1"/>
    <property type="match status" value="1"/>
</dbReference>
<dbReference type="CDD" id="cd12760">
    <property type="entry name" value="RRM1_MSI2"/>
    <property type="match status" value="1"/>
</dbReference>